<comment type="similarity">
    <text evidence="3 10">Belongs to the cytochrome P450 family.</text>
</comment>
<dbReference type="PRINTS" id="PR00385">
    <property type="entry name" value="P450"/>
</dbReference>
<sequence>MEEFKINLLVFLTFAILLWSISKWLLKPSGSKNRPPSPQALPVLGNLHQLSLLPHRDFLTLSKKHGPFMLLHFGRVPVLVASSADAASEIMKNHDISFADRPLYKAHRKILYNGRDVVFAPYGEYWRQARGNIVLKLLSNKRVQSFRPIREEETALLVRKIRESSGAVNLSHMFFKFTYDGVCRSAFGRTYSESEKGSKFLVLMTEMTEALGAISIGEFIPWLRWVDRITGFDKKVERIANGLDGVLESVIQERLENLQVESNFEEKSEVDFLDILLQIYSEGGDVSGNRDTIKAIILDVFGAGTDTSAVVLEWTMTELLRHPTAMQKLQDEVRGIIGQKRDLTEDDIDKMHYLKAVIKESLRLHPPFPLLLPRVATRDVKVKGYDVVAGTVVMVSVWAIGRDPELWDEPQKFMPERFLNSSIDFKGLDFELIPFGAGRRGCPGITYSMAIIEFLVANLVAKFDWTLPDGVQGKDLDMNEGPGITAHRVVPLHAVATVIA</sequence>
<keyword evidence="4 9" id="KW-0349">Heme</keyword>
<dbReference type="Gene3D" id="1.10.630.10">
    <property type="entry name" value="Cytochrome P450"/>
    <property type="match status" value="1"/>
</dbReference>
<evidence type="ECO:0000256" key="10">
    <source>
        <dbReference type="RuleBase" id="RU000461"/>
    </source>
</evidence>
<dbReference type="SMR" id="A0A0B4VRG5"/>
<accession>A0A0B4VRG5</accession>
<organism evidence="12">
    <name type="scientific">Salvia miltiorrhiza</name>
    <name type="common">Chinese sage</name>
    <dbReference type="NCBI Taxonomy" id="226208"/>
    <lineage>
        <taxon>Eukaryota</taxon>
        <taxon>Viridiplantae</taxon>
        <taxon>Streptophyta</taxon>
        <taxon>Embryophyta</taxon>
        <taxon>Tracheophyta</taxon>
        <taxon>Spermatophyta</taxon>
        <taxon>Magnoliopsida</taxon>
        <taxon>eudicotyledons</taxon>
        <taxon>Gunneridae</taxon>
        <taxon>Pentapetalae</taxon>
        <taxon>asterids</taxon>
        <taxon>lamiids</taxon>
        <taxon>Lamiales</taxon>
        <taxon>Lamiaceae</taxon>
        <taxon>Nepetoideae</taxon>
        <taxon>Mentheae</taxon>
        <taxon>Salviinae</taxon>
        <taxon>Salvia</taxon>
        <taxon>Salvia incertae sedis</taxon>
    </lineage>
</organism>
<dbReference type="FunFam" id="1.10.630.10:FF:000011">
    <property type="entry name" value="Cytochrome P450 83B1"/>
    <property type="match status" value="1"/>
</dbReference>
<dbReference type="InterPro" id="IPR017972">
    <property type="entry name" value="Cyt_P450_CS"/>
</dbReference>
<dbReference type="InterPro" id="IPR002401">
    <property type="entry name" value="Cyt_P450_E_grp-I"/>
</dbReference>
<dbReference type="Pfam" id="PF00067">
    <property type="entry name" value="p450"/>
    <property type="match status" value="1"/>
</dbReference>
<evidence type="ECO:0000256" key="11">
    <source>
        <dbReference type="SAM" id="Phobius"/>
    </source>
</evidence>
<keyword evidence="7 9" id="KW-0408">Iron</keyword>
<evidence type="ECO:0000313" key="12">
    <source>
        <dbReference type="EMBL" id="AJD25159.1"/>
    </source>
</evidence>
<feature type="binding site" description="axial binding residue" evidence="9">
    <location>
        <position position="442"/>
    </location>
    <ligand>
        <name>heme</name>
        <dbReference type="ChEBI" id="CHEBI:30413"/>
    </ligand>
    <ligandPart>
        <name>Fe</name>
        <dbReference type="ChEBI" id="CHEBI:18248"/>
    </ligandPart>
</feature>
<evidence type="ECO:0000256" key="1">
    <source>
        <dbReference type="ARBA" id="ARBA00001971"/>
    </source>
</evidence>
<comment type="subcellular location">
    <subcellularLocation>
        <location evidence="2">Membrane</location>
        <topology evidence="2">Single-pass membrane protein</topology>
    </subcellularLocation>
</comment>
<evidence type="ECO:0000256" key="4">
    <source>
        <dbReference type="ARBA" id="ARBA00022617"/>
    </source>
</evidence>
<evidence type="ECO:0000256" key="6">
    <source>
        <dbReference type="ARBA" id="ARBA00023002"/>
    </source>
</evidence>
<dbReference type="AlphaFoldDB" id="A0A0B4VRG5"/>
<comment type="cofactor">
    <cofactor evidence="1 9">
        <name>heme</name>
        <dbReference type="ChEBI" id="CHEBI:30413"/>
    </cofactor>
</comment>
<evidence type="ECO:0000256" key="9">
    <source>
        <dbReference type="PIRSR" id="PIRSR602401-1"/>
    </source>
</evidence>
<evidence type="ECO:0000256" key="2">
    <source>
        <dbReference type="ARBA" id="ARBA00004167"/>
    </source>
</evidence>
<dbReference type="GO" id="GO:0016114">
    <property type="term" value="P:terpenoid biosynthetic process"/>
    <property type="evidence" value="ECO:0007669"/>
    <property type="project" value="UniProtKB-ARBA"/>
</dbReference>
<dbReference type="GO" id="GO:0016020">
    <property type="term" value="C:membrane"/>
    <property type="evidence" value="ECO:0007669"/>
    <property type="project" value="UniProtKB-SubCell"/>
</dbReference>
<dbReference type="InterPro" id="IPR036396">
    <property type="entry name" value="Cyt_P450_sf"/>
</dbReference>
<dbReference type="EMBL" id="KP337665">
    <property type="protein sequence ID" value="AJD25159.1"/>
    <property type="molecule type" value="mRNA"/>
</dbReference>
<keyword evidence="5 9" id="KW-0479">Metal-binding</keyword>
<keyword evidence="11" id="KW-0812">Transmembrane</keyword>
<keyword evidence="11" id="KW-0472">Membrane</keyword>
<protein>
    <submittedName>
        <fullName evidence="12">Cytochrome P450 CYP71AU52</fullName>
    </submittedName>
</protein>
<dbReference type="PROSITE" id="PS00086">
    <property type="entry name" value="CYTOCHROME_P450"/>
    <property type="match status" value="1"/>
</dbReference>
<evidence type="ECO:0000256" key="8">
    <source>
        <dbReference type="ARBA" id="ARBA00023033"/>
    </source>
</evidence>
<evidence type="ECO:0000256" key="5">
    <source>
        <dbReference type="ARBA" id="ARBA00022723"/>
    </source>
</evidence>
<dbReference type="GO" id="GO:0016712">
    <property type="term" value="F:oxidoreductase activity, acting on paired donors, with incorporation or reduction of molecular oxygen, reduced flavin or flavoprotein as one donor, and incorporation of one atom of oxygen"/>
    <property type="evidence" value="ECO:0007669"/>
    <property type="project" value="UniProtKB-ARBA"/>
</dbReference>
<name>A0A0B4VRG5_SALMI</name>
<dbReference type="PANTHER" id="PTHR47955">
    <property type="entry name" value="CYTOCHROME P450 FAMILY 71 PROTEIN"/>
    <property type="match status" value="1"/>
</dbReference>
<dbReference type="CDD" id="cd11072">
    <property type="entry name" value="CYP71-like"/>
    <property type="match status" value="1"/>
</dbReference>
<keyword evidence="11" id="KW-1133">Transmembrane helix</keyword>
<evidence type="ECO:0000256" key="7">
    <source>
        <dbReference type="ARBA" id="ARBA00023004"/>
    </source>
</evidence>
<dbReference type="GO" id="GO:0005506">
    <property type="term" value="F:iron ion binding"/>
    <property type="evidence" value="ECO:0007669"/>
    <property type="project" value="InterPro"/>
</dbReference>
<dbReference type="SUPFAM" id="SSF48264">
    <property type="entry name" value="Cytochrome P450"/>
    <property type="match status" value="1"/>
</dbReference>
<evidence type="ECO:0000256" key="3">
    <source>
        <dbReference type="ARBA" id="ARBA00010617"/>
    </source>
</evidence>
<keyword evidence="6 10" id="KW-0560">Oxidoreductase</keyword>
<dbReference type="PANTHER" id="PTHR47955:SF15">
    <property type="entry name" value="CYTOCHROME P450 71A2-LIKE"/>
    <property type="match status" value="1"/>
</dbReference>
<keyword evidence="8 10" id="KW-0503">Monooxygenase</keyword>
<proteinExistence type="evidence at transcript level"/>
<dbReference type="PRINTS" id="PR00463">
    <property type="entry name" value="EP450I"/>
</dbReference>
<reference evidence="12" key="1">
    <citation type="journal article" date="2014" name="PLoS ONE">
        <title>Computational identification and systematic classification of novel Cytochrome P450 genes in Salvia miltiorrhiza.</title>
        <authorList>
            <person name="Chen H."/>
            <person name="Wu B."/>
            <person name="Nelson D.R."/>
            <person name="Wu K."/>
            <person name="Liu C."/>
        </authorList>
    </citation>
    <scope>NUCLEOTIDE SEQUENCE</scope>
</reference>
<dbReference type="InterPro" id="IPR001128">
    <property type="entry name" value="Cyt_P450"/>
</dbReference>
<feature type="transmembrane region" description="Helical" evidence="11">
    <location>
        <begin position="6"/>
        <end position="26"/>
    </location>
</feature>
<dbReference type="GO" id="GO:0020037">
    <property type="term" value="F:heme binding"/>
    <property type="evidence" value="ECO:0007669"/>
    <property type="project" value="InterPro"/>
</dbReference>